<protein>
    <submittedName>
        <fullName evidence="3">Glyoxylase, beta-lactamase superfamily II</fullName>
    </submittedName>
</protein>
<feature type="region of interest" description="Disordered" evidence="1">
    <location>
        <begin position="1"/>
        <end position="22"/>
    </location>
</feature>
<dbReference type="InterPro" id="IPR036866">
    <property type="entry name" value="RibonucZ/Hydroxyglut_hydro"/>
</dbReference>
<reference evidence="4" key="1">
    <citation type="submission" date="2016-10" db="EMBL/GenBank/DDBJ databases">
        <authorList>
            <person name="Varghese N."/>
            <person name="Submissions S."/>
        </authorList>
    </citation>
    <scope>NUCLEOTIDE SEQUENCE [LARGE SCALE GENOMIC DNA]</scope>
    <source>
        <strain evidence="4">DSM 21368</strain>
    </source>
</reference>
<dbReference type="SMART" id="SM00849">
    <property type="entry name" value="Lactamase_B"/>
    <property type="match status" value="1"/>
</dbReference>
<dbReference type="Proteomes" id="UP000199220">
    <property type="component" value="Unassembled WGS sequence"/>
</dbReference>
<dbReference type="Gene3D" id="3.60.15.10">
    <property type="entry name" value="Ribonuclease Z/Hydroxyacylglutathione hydrolase-like"/>
    <property type="match status" value="1"/>
</dbReference>
<accession>A0A1H5GG86</accession>
<evidence type="ECO:0000313" key="3">
    <source>
        <dbReference type="EMBL" id="SEE14474.1"/>
    </source>
</evidence>
<name>A0A1H5GG86_9MICO</name>
<dbReference type="InterPro" id="IPR001279">
    <property type="entry name" value="Metallo-B-lactamas"/>
</dbReference>
<proteinExistence type="predicted"/>
<keyword evidence="4" id="KW-1185">Reference proteome</keyword>
<organism evidence="3 4">
    <name type="scientific">Ruania alba</name>
    <dbReference type="NCBI Taxonomy" id="648782"/>
    <lineage>
        <taxon>Bacteria</taxon>
        <taxon>Bacillati</taxon>
        <taxon>Actinomycetota</taxon>
        <taxon>Actinomycetes</taxon>
        <taxon>Micrococcales</taxon>
        <taxon>Ruaniaceae</taxon>
        <taxon>Ruania</taxon>
    </lineage>
</organism>
<dbReference type="CDD" id="cd06262">
    <property type="entry name" value="metallo-hydrolase-like_MBL-fold"/>
    <property type="match status" value="1"/>
</dbReference>
<dbReference type="AlphaFoldDB" id="A0A1H5GG86"/>
<sequence length="231" mass="24429">MGQHGRMSETTHPVPGHVEPGGAALHWQVGPLRIGKVSVSAQDNNAYLLTHTSGEQLLVDAADSAETLLEVLGGAHPQPHLTTVLTTHGHWDHHRALAAVVGVTGAEAVAGRDDAGHLPVTLGRALDHGDHLVLGDIQLEVISLRGHTPGSIALAYHPPDGATWLFTGDSLFPGGVGKTDSTGDFTRLLSDVTARVFERFDDDTVVHPGHGDSTTLGAQRPQLGDWRTRGW</sequence>
<dbReference type="EMBL" id="FNTX01000001">
    <property type="protein sequence ID" value="SEE14474.1"/>
    <property type="molecule type" value="Genomic_DNA"/>
</dbReference>
<gene>
    <name evidence="3" type="ORF">SAMN04488554_1636</name>
</gene>
<dbReference type="PANTHER" id="PTHR46233">
    <property type="entry name" value="HYDROXYACYLGLUTATHIONE HYDROLASE GLOC"/>
    <property type="match status" value="1"/>
</dbReference>
<evidence type="ECO:0000256" key="1">
    <source>
        <dbReference type="SAM" id="MobiDB-lite"/>
    </source>
</evidence>
<feature type="domain" description="Metallo-beta-lactamase" evidence="2">
    <location>
        <begin position="43"/>
        <end position="210"/>
    </location>
</feature>
<dbReference type="PANTHER" id="PTHR46233:SF1">
    <property type="entry name" value="CONSERVED PROTEIN"/>
    <property type="match status" value="1"/>
</dbReference>
<dbReference type="InterPro" id="IPR051453">
    <property type="entry name" value="MBL_Glyoxalase_II"/>
</dbReference>
<dbReference type="STRING" id="648782.SAMN04488554_1636"/>
<dbReference type="SUPFAM" id="SSF56281">
    <property type="entry name" value="Metallo-hydrolase/oxidoreductase"/>
    <property type="match status" value="1"/>
</dbReference>
<dbReference type="Pfam" id="PF00753">
    <property type="entry name" value="Lactamase_B"/>
    <property type="match status" value="1"/>
</dbReference>
<feature type="region of interest" description="Disordered" evidence="1">
    <location>
        <begin position="208"/>
        <end position="231"/>
    </location>
</feature>
<evidence type="ECO:0000259" key="2">
    <source>
        <dbReference type="SMART" id="SM00849"/>
    </source>
</evidence>
<evidence type="ECO:0000313" key="4">
    <source>
        <dbReference type="Proteomes" id="UP000199220"/>
    </source>
</evidence>